<dbReference type="EMBL" id="UINC01228666">
    <property type="protein sequence ID" value="SVE60074.1"/>
    <property type="molecule type" value="Genomic_DNA"/>
</dbReference>
<reference evidence="1" key="1">
    <citation type="submission" date="2018-05" db="EMBL/GenBank/DDBJ databases">
        <authorList>
            <person name="Lanie J.A."/>
            <person name="Ng W.-L."/>
            <person name="Kazmierczak K.M."/>
            <person name="Andrzejewski T.M."/>
            <person name="Davidsen T.M."/>
            <person name="Wayne K.J."/>
            <person name="Tettelin H."/>
            <person name="Glass J.I."/>
            <person name="Rusch D."/>
            <person name="Podicherti R."/>
            <person name="Tsui H.-C.T."/>
            <person name="Winkler M.E."/>
        </authorList>
    </citation>
    <scope>NUCLEOTIDE SEQUENCE</scope>
</reference>
<organism evidence="1">
    <name type="scientific">marine metagenome</name>
    <dbReference type="NCBI Taxonomy" id="408172"/>
    <lineage>
        <taxon>unclassified sequences</taxon>
        <taxon>metagenomes</taxon>
        <taxon>ecological metagenomes</taxon>
    </lineage>
</organism>
<feature type="non-terminal residue" evidence="1">
    <location>
        <position position="49"/>
    </location>
</feature>
<accession>A0A383EU05</accession>
<name>A0A383EU05_9ZZZZ</name>
<sequence>MRYEFGRNWQSFNKSSCSQERINIAKESILSFLYLDSLHGKTFLDIGSG</sequence>
<gene>
    <name evidence="1" type="ORF">METZ01_LOCUS512928</name>
</gene>
<evidence type="ECO:0000313" key="1">
    <source>
        <dbReference type="EMBL" id="SVE60074.1"/>
    </source>
</evidence>
<proteinExistence type="predicted"/>
<protein>
    <submittedName>
        <fullName evidence="1">Uncharacterized protein</fullName>
    </submittedName>
</protein>
<dbReference type="AlphaFoldDB" id="A0A383EU05"/>